<name>A0A285VYI4_9MICO</name>
<dbReference type="GO" id="GO:0016747">
    <property type="term" value="F:acyltransferase activity, transferring groups other than amino-acyl groups"/>
    <property type="evidence" value="ECO:0007669"/>
    <property type="project" value="InterPro"/>
</dbReference>
<dbReference type="InterPro" id="IPR002656">
    <property type="entry name" value="Acyl_transf_3_dom"/>
</dbReference>
<dbReference type="AlphaFoldDB" id="A0A285VYI4"/>
<dbReference type="GO" id="GO:0016787">
    <property type="term" value="F:hydrolase activity"/>
    <property type="evidence" value="ECO:0007669"/>
    <property type="project" value="UniProtKB-KW"/>
</dbReference>
<dbReference type="Proteomes" id="UP000219688">
    <property type="component" value="Unassembled WGS sequence"/>
</dbReference>
<feature type="transmembrane region" description="Helical" evidence="1">
    <location>
        <begin position="158"/>
        <end position="176"/>
    </location>
</feature>
<evidence type="ECO:0000313" key="4">
    <source>
        <dbReference type="Proteomes" id="UP000219688"/>
    </source>
</evidence>
<sequence>MTATTSAKTHWPGLDGLRGVAALVVVVFHVSLGQAVNGYAGVDVFFALSGFLITWLLLAERDRFGRVSLKQFYVRRLLRLYPALVATCLLVLGLAVVGGAVRDVVPGILAALGYVSNWWLRTGGEAPMLEHTWTLAIEEHYYLIWPLLITGFFARARWIRVLAVAVAAAGVVAVLVPWPGSVDGVRLSYVRGTPIVWGSLLAVAIRRGWLDGAARLLPWIGALSAVALLTLLVVPWPAPFTWMEGFTSIPGALSILVVAAIVVVPGSLPWLAWAPLVWAGRRSYGIYLYHFPLLSLLRHHVDVGSIELRMAVGVVATLVVAALSYHFVEKPFLRMKDRFHARPVSQTT</sequence>
<keyword evidence="1" id="KW-0812">Transmembrane</keyword>
<dbReference type="PANTHER" id="PTHR23028">
    <property type="entry name" value="ACETYLTRANSFERASE"/>
    <property type="match status" value="1"/>
</dbReference>
<dbReference type="EMBL" id="OBQK01000029">
    <property type="protein sequence ID" value="SOC58326.1"/>
    <property type="molecule type" value="Genomic_DNA"/>
</dbReference>
<keyword evidence="1" id="KW-1133">Transmembrane helix</keyword>
<feature type="domain" description="Acyltransferase 3" evidence="2">
    <location>
        <begin position="12"/>
        <end position="325"/>
    </location>
</feature>
<accession>A0A285VYI4</accession>
<reference evidence="4" key="1">
    <citation type="submission" date="2017-08" db="EMBL/GenBank/DDBJ databases">
        <authorList>
            <person name="Varghese N."/>
            <person name="Submissions S."/>
        </authorList>
    </citation>
    <scope>NUCLEOTIDE SEQUENCE [LARGE SCALE GENOMIC DNA]</scope>
    <source>
        <strain evidence="4">USBA17B2</strain>
    </source>
</reference>
<keyword evidence="4" id="KW-1185">Reference proteome</keyword>
<keyword evidence="1" id="KW-0472">Membrane</keyword>
<dbReference type="Pfam" id="PF01757">
    <property type="entry name" value="Acyl_transf_3"/>
    <property type="match status" value="1"/>
</dbReference>
<feature type="transmembrane region" description="Helical" evidence="1">
    <location>
        <begin position="80"/>
        <end position="98"/>
    </location>
</feature>
<feature type="transmembrane region" description="Helical" evidence="1">
    <location>
        <begin position="188"/>
        <end position="205"/>
    </location>
</feature>
<evidence type="ECO:0000313" key="3">
    <source>
        <dbReference type="EMBL" id="SOC58326.1"/>
    </source>
</evidence>
<keyword evidence="3" id="KW-0378">Hydrolase</keyword>
<evidence type="ECO:0000256" key="1">
    <source>
        <dbReference type="SAM" id="Phobius"/>
    </source>
</evidence>
<dbReference type="GO" id="GO:0009103">
    <property type="term" value="P:lipopolysaccharide biosynthetic process"/>
    <property type="evidence" value="ECO:0007669"/>
    <property type="project" value="TreeGrafter"/>
</dbReference>
<feature type="transmembrane region" description="Helical" evidence="1">
    <location>
        <begin position="217"/>
        <end position="237"/>
    </location>
</feature>
<gene>
    <name evidence="3" type="ORF">SAMN05421879_1297</name>
</gene>
<feature type="transmembrane region" description="Helical" evidence="1">
    <location>
        <begin position="284"/>
        <end position="301"/>
    </location>
</feature>
<proteinExistence type="predicted"/>
<feature type="transmembrane region" description="Helical" evidence="1">
    <location>
        <begin position="307"/>
        <end position="328"/>
    </location>
</feature>
<dbReference type="RefSeq" id="WP_170955547.1">
    <property type="nucleotide sequence ID" value="NZ_OBQK01000029.1"/>
</dbReference>
<dbReference type="GO" id="GO:0016020">
    <property type="term" value="C:membrane"/>
    <property type="evidence" value="ECO:0007669"/>
    <property type="project" value="TreeGrafter"/>
</dbReference>
<protein>
    <submittedName>
        <fullName evidence="3">Peptidoglycan/LPS O-acetylase OafA/YrhL, contains acyltransferase and SGNH-hydrolase domains</fullName>
    </submittedName>
</protein>
<feature type="transmembrane region" description="Helical" evidence="1">
    <location>
        <begin position="249"/>
        <end position="272"/>
    </location>
</feature>
<feature type="transmembrane region" description="Helical" evidence="1">
    <location>
        <begin position="12"/>
        <end position="32"/>
    </location>
</feature>
<dbReference type="InterPro" id="IPR050879">
    <property type="entry name" value="Acyltransferase_3"/>
</dbReference>
<feature type="transmembrane region" description="Helical" evidence="1">
    <location>
        <begin position="38"/>
        <end position="59"/>
    </location>
</feature>
<keyword evidence="3" id="KW-0808">Transferase</keyword>
<dbReference type="PANTHER" id="PTHR23028:SF53">
    <property type="entry name" value="ACYL_TRANSF_3 DOMAIN-CONTAINING PROTEIN"/>
    <property type="match status" value="1"/>
</dbReference>
<keyword evidence="3" id="KW-0012">Acyltransferase</keyword>
<evidence type="ECO:0000259" key="2">
    <source>
        <dbReference type="Pfam" id="PF01757"/>
    </source>
</evidence>
<organism evidence="3 4">
    <name type="scientific">Ornithinimicrobium cerasi</name>
    <dbReference type="NCBI Taxonomy" id="2248773"/>
    <lineage>
        <taxon>Bacteria</taxon>
        <taxon>Bacillati</taxon>
        <taxon>Actinomycetota</taxon>
        <taxon>Actinomycetes</taxon>
        <taxon>Micrococcales</taxon>
        <taxon>Ornithinimicrobiaceae</taxon>
        <taxon>Ornithinimicrobium</taxon>
    </lineage>
</organism>